<dbReference type="Pfam" id="PF04657">
    <property type="entry name" value="DMT_YdcZ"/>
    <property type="match status" value="2"/>
</dbReference>
<feature type="transmembrane region" description="Helical" evidence="1">
    <location>
        <begin position="313"/>
        <end position="332"/>
    </location>
</feature>
<comment type="caution">
    <text evidence="2">The sequence shown here is derived from an EMBL/GenBank/DDBJ whole genome shotgun (WGS) entry which is preliminary data.</text>
</comment>
<dbReference type="PATRIC" id="fig|1423786.4.peg.2549"/>
<feature type="transmembrane region" description="Helical" evidence="1">
    <location>
        <begin position="20"/>
        <end position="40"/>
    </location>
</feature>
<dbReference type="PANTHER" id="PTHR34821">
    <property type="entry name" value="INNER MEMBRANE PROTEIN YDCZ"/>
    <property type="match status" value="1"/>
</dbReference>
<keyword evidence="1" id="KW-0472">Membrane</keyword>
<evidence type="ECO:0000313" key="3">
    <source>
        <dbReference type="Proteomes" id="UP000051010"/>
    </source>
</evidence>
<evidence type="ECO:0000313" key="2">
    <source>
        <dbReference type="EMBL" id="KRM45108.1"/>
    </source>
</evidence>
<dbReference type="AlphaFoldDB" id="A0A0R1YX88"/>
<feature type="transmembrane region" description="Helical" evidence="1">
    <location>
        <begin position="150"/>
        <end position="169"/>
    </location>
</feature>
<dbReference type="EMBL" id="AZFZ01000006">
    <property type="protein sequence ID" value="KRM45108.1"/>
    <property type="molecule type" value="Genomic_DNA"/>
</dbReference>
<dbReference type="Proteomes" id="UP000051010">
    <property type="component" value="Unassembled WGS sequence"/>
</dbReference>
<protein>
    <recommendedName>
        <fullName evidence="4">DMT family transporter</fullName>
    </recommendedName>
</protein>
<organism evidence="2 3">
    <name type="scientific">Lentilactobacillus parafarraginis DSM 18390 = JCM 14109</name>
    <dbReference type="NCBI Taxonomy" id="1423786"/>
    <lineage>
        <taxon>Bacteria</taxon>
        <taxon>Bacillati</taxon>
        <taxon>Bacillota</taxon>
        <taxon>Bacilli</taxon>
        <taxon>Lactobacillales</taxon>
        <taxon>Lactobacillaceae</taxon>
        <taxon>Lentilactobacillus</taxon>
    </lineage>
</organism>
<feature type="transmembrane region" description="Helical" evidence="1">
    <location>
        <begin position="222"/>
        <end position="243"/>
    </location>
</feature>
<dbReference type="InterPro" id="IPR006750">
    <property type="entry name" value="YdcZ"/>
</dbReference>
<dbReference type="PANTHER" id="PTHR34821:SF2">
    <property type="entry name" value="INNER MEMBRANE PROTEIN YDCZ"/>
    <property type="match status" value="1"/>
</dbReference>
<name>A0A0R1YX88_9LACO</name>
<feature type="transmembrane region" description="Helical" evidence="1">
    <location>
        <begin position="89"/>
        <end position="108"/>
    </location>
</feature>
<feature type="transmembrane region" description="Helical" evidence="1">
    <location>
        <begin position="190"/>
        <end position="210"/>
    </location>
</feature>
<reference evidence="2 3" key="1">
    <citation type="journal article" date="2015" name="Genome Announc.">
        <title>Expanding the biotechnology potential of lactobacilli through comparative genomics of 213 strains and associated genera.</title>
        <authorList>
            <person name="Sun Z."/>
            <person name="Harris H.M."/>
            <person name="McCann A."/>
            <person name="Guo C."/>
            <person name="Argimon S."/>
            <person name="Zhang W."/>
            <person name="Yang X."/>
            <person name="Jeffery I.B."/>
            <person name="Cooney J.C."/>
            <person name="Kagawa T.F."/>
            <person name="Liu W."/>
            <person name="Song Y."/>
            <person name="Salvetti E."/>
            <person name="Wrobel A."/>
            <person name="Rasinkangas P."/>
            <person name="Parkhill J."/>
            <person name="Rea M.C."/>
            <person name="O'Sullivan O."/>
            <person name="Ritari J."/>
            <person name="Douillard F.P."/>
            <person name="Paul Ross R."/>
            <person name="Yang R."/>
            <person name="Briner A.E."/>
            <person name="Felis G.E."/>
            <person name="de Vos W.M."/>
            <person name="Barrangou R."/>
            <person name="Klaenhammer T.R."/>
            <person name="Caufield P.W."/>
            <person name="Cui Y."/>
            <person name="Zhang H."/>
            <person name="O'Toole P.W."/>
        </authorList>
    </citation>
    <scope>NUCLEOTIDE SEQUENCE [LARGE SCALE GENOMIC DNA]</scope>
    <source>
        <strain evidence="2 3">DSM 18390</strain>
    </source>
</reference>
<gene>
    <name evidence="2" type="ORF">FD47_GL002431</name>
</gene>
<proteinExistence type="predicted"/>
<keyword evidence="1" id="KW-0812">Transmembrane</keyword>
<sequence>MAFSEEILLGIYHDLKVKSVLLFMLFSLIAGFLLSNQSPINADLSRIVRSPFIAGTISFIIGTLFLGVLALTMSGRLFPSGSFIRAQPMWIWLGGLLGAVYLTSNILLFPKIGAIQTTILPIMGQITMGTITDLFGWFGAEKIAMTPWRLIGIGVLIVGVVVAVVLPSLTNRDVRQFDTTVTRQRKSTAMIGRQIWGVVIGVLAAMQQAINGHLGTLLHSTSQAAFISFFVGTILIAIVAGVIDKRVPTTRELKTTRPWNWLGGLLGGSFLFVTVVAVPQIGAGLTIMMGLIGQIIGSVLIQQFGWWRSAHQPMVAAQALGIGLMIVGVGLIKMA</sequence>
<feature type="transmembrane region" description="Helical" evidence="1">
    <location>
        <begin position="52"/>
        <end position="77"/>
    </location>
</feature>
<evidence type="ECO:0008006" key="4">
    <source>
        <dbReference type="Google" id="ProtNLM"/>
    </source>
</evidence>
<feature type="transmembrane region" description="Helical" evidence="1">
    <location>
        <begin position="283"/>
        <end position="301"/>
    </location>
</feature>
<dbReference type="GO" id="GO:0005886">
    <property type="term" value="C:plasma membrane"/>
    <property type="evidence" value="ECO:0007669"/>
    <property type="project" value="TreeGrafter"/>
</dbReference>
<accession>A0A0R1YX88</accession>
<feature type="transmembrane region" description="Helical" evidence="1">
    <location>
        <begin position="120"/>
        <end position="138"/>
    </location>
</feature>
<feature type="transmembrane region" description="Helical" evidence="1">
    <location>
        <begin position="259"/>
        <end position="277"/>
    </location>
</feature>
<keyword evidence="1" id="KW-1133">Transmembrane helix</keyword>
<evidence type="ECO:0000256" key="1">
    <source>
        <dbReference type="SAM" id="Phobius"/>
    </source>
</evidence>